<gene>
    <name evidence="4" type="ORF">FIBSPDRAFT_859169</name>
</gene>
<evidence type="ECO:0000313" key="5">
    <source>
        <dbReference type="Proteomes" id="UP000076532"/>
    </source>
</evidence>
<evidence type="ECO:0000256" key="2">
    <source>
        <dbReference type="ARBA" id="ARBA00022801"/>
    </source>
</evidence>
<dbReference type="Gene3D" id="3.40.710.10">
    <property type="entry name" value="DD-peptidase/beta-lactamase superfamily"/>
    <property type="match status" value="1"/>
</dbReference>
<evidence type="ECO:0000256" key="1">
    <source>
        <dbReference type="ARBA" id="ARBA00009009"/>
    </source>
</evidence>
<dbReference type="PANTHER" id="PTHR43283:SF17">
    <property type="entry name" value="(LOVD), PUTATIVE (AFU_ORTHOLOGUE AFUA_5G00920)-RELATED"/>
    <property type="match status" value="1"/>
</dbReference>
<proteinExistence type="inferred from homology"/>
<dbReference type="EMBL" id="KV417537">
    <property type="protein sequence ID" value="KZP22699.1"/>
    <property type="molecule type" value="Genomic_DNA"/>
</dbReference>
<sequence>MSSNTLDEIFHTVTENKFIPGVVLVATNKSGTLNYAKAFGRTGVSPDAKPLTLDSTFWLASCSKLFTTIAALQCVERGLFSLDSPADIVRLLPELAAPNILTGFDAEGKPITVPAKNRITLRQLLAHTAGMSYEFTNPLLSAWRKTPEGSRTYDDAFLSKYLMPLVYEPGELWMYGGGVDWAGKLVERANGGMALEAYMQQYMWDPLGLQDITFHLEKKARVKQRLVEMTARVPESGVVILETGENTFAPEVVSFASGGGGLWGSAPEFLKVLTSILRDDGRLLGSETVAEMFKPQLSPPCKDNWMKLLKTSAGNAAYTGNAPMGMEFTGGLGGFSSLEDMPGRRKKGSLAWGGLPNLFWWIDPEGGVAGLYASQMTPSGDKISTDLFEAFEKDVYTAHAAIGTIANMAGIVDHLLNKEAAPIPRLDKTGFYECAAARGPDSGHFRDHIRLIQVTM</sequence>
<protein>
    <submittedName>
        <fullName evidence="4">Beta-lactamase/transpeptidase-like protein</fullName>
    </submittedName>
</protein>
<name>A0A166L8W3_9AGAM</name>
<organism evidence="4 5">
    <name type="scientific">Athelia psychrophila</name>
    <dbReference type="NCBI Taxonomy" id="1759441"/>
    <lineage>
        <taxon>Eukaryota</taxon>
        <taxon>Fungi</taxon>
        <taxon>Dikarya</taxon>
        <taxon>Basidiomycota</taxon>
        <taxon>Agaricomycotina</taxon>
        <taxon>Agaricomycetes</taxon>
        <taxon>Agaricomycetidae</taxon>
        <taxon>Atheliales</taxon>
        <taxon>Atheliaceae</taxon>
        <taxon>Athelia</taxon>
    </lineage>
</organism>
<feature type="domain" description="Beta-lactamase-related" evidence="3">
    <location>
        <begin position="8"/>
        <end position="380"/>
    </location>
</feature>
<dbReference type="AlphaFoldDB" id="A0A166L8W3"/>
<keyword evidence="5" id="KW-1185">Reference proteome</keyword>
<dbReference type="PANTHER" id="PTHR43283">
    <property type="entry name" value="BETA-LACTAMASE-RELATED"/>
    <property type="match status" value="1"/>
</dbReference>
<evidence type="ECO:0000259" key="3">
    <source>
        <dbReference type="Pfam" id="PF00144"/>
    </source>
</evidence>
<keyword evidence="2" id="KW-0378">Hydrolase</keyword>
<accession>A0A166L8W3</accession>
<evidence type="ECO:0000313" key="4">
    <source>
        <dbReference type="EMBL" id="KZP22699.1"/>
    </source>
</evidence>
<dbReference type="Proteomes" id="UP000076532">
    <property type="component" value="Unassembled WGS sequence"/>
</dbReference>
<dbReference type="GO" id="GO:0016787">
    <property type="term" value="F:hydrolase activity"/>
    <property type="evidence" value="ECO:0007669"/>
    <property type="project" value="UniProtKB-KW"/>
</dbReference>
<reference evidence="4 5" key="1">
    <citation type="journal article" date="2016" name="Mol. Biol. Evol.">
        <title>Comparative Genomics of Early-Diverging Mushroom-Forming Fungi Provides Insights into the Origins of Lignocellulose Decay Capabilities.</title>
        <authorList>
            <person name="Nagy L.G."/>
            <person name="Riley R."/>
            <person name="Tritt A."/>
            <person name="Adam C."/>
            <person name="Daum C."/>
            <person name="Floudas D."/>
            <person name="Sun H."/>
            <person name="Yadav J.S."/>
            <person name="Pangilinan J."/>
            <person name="Larsson K.H."/>
            <person name="Matsuura K."/>
            <person name="Barry K."/>
            <person name="Labutti K."/>
            <person name="Kuo R."/>
            <person name="Ohm R.A."/>
            <person name="Bhattacharya S.S."/>
            <person name="Shirouzu T."/>
            <person name="Yoshinaga Y."/>
            <person name="Martin F.M."/>
            <person name="Grigoriev I.V."/>
            <person name="Hibbett D.S."/>
        </authorList>
    </citation>
    <scope>NUCLEOTIDE SEQUENCE [LARGE SCALE GENOMIC DNA]</scope>
    <source>
        <strain evidence="4 5">CBS 109695</strain>
    </source>
</reference>
<dbReference type="STRING" id="436010.A0A166L8W3"/>
<dbReference type="InterPro" id="IPR001466">
    <property type="entry name" value="Beta-lactam-related"/>
</dbReference>
<comment type="similarity">
    <text evidence="1">Belongs to the class-A beta-lactamase family.</text>
</comment>
<dbReference type="SUPFAM" id="SSF56601">
    <property type="entry name" value="beta-lactamase/transpeptidase-like"/>
    <property type="match status" value="1"/>
</dbReference>
<dbReference type="OrthoDB" id="428260at2759"/>
<dbReference type="Pfam" id="PF00144">
    <property type="entry name" value="Beta-lactamase"/>
    <property type="match status" value="1"/>
</dbReference>
<dbReference type="InterPro" id="IPR012338">
    <property type="entry name" value="Beta-lactam/transpept-like"/>
</dbReference>
<dbReference type="InterPro" id="IPR050789">
    <property type="entry name" value="Diverse_Enzym_Activities"/>
</dbReference>